<dbReference type="Proteomes" id="UP001457282">
    <property type="component" value="Unassembled WGS sequence"/>
</dbReference>
<protein>
    <submittedName>
        <fullName evidence="1">Uncharacterized protein</fullName>
    </submittedName>
</protein>
<sequence length="86" mass="9082">MRSMTGLGRGRWVCSAVVVGREEVNRKSVALSCDGGGASITEGKTGSVYCGHSRLLEWRLVIESIADEVAGGARSSGRAVVRFARV</sequence>
<keyword evidence="2" id="KW-1185">Reference proteome</keyword>
<name>A0AAW1XH16_RUBAR</name>
<gene>
    <name evidence="1" type="ORF">M0R45_022655</name>
</gene>
<comment type="caution">
    <text evidence="1">The sequence shown here is derived from an EMBL/GenBank/DDBJ whole genome shotgun (WGS) entry which is preliminary data.</text>
</comment>
<accession>A0AAW1XH16</accession>
<evidence type="ECO:0000313" key="1">
    <source>
        <dbReference type="EMBL" id="KAK9935556.1"/>
    </source>
</evidence>
<evidence type="ECO:0000313" key="2">
    <source>
        <dbReference type="Proteomes" id="UP001457282"/>
    </source>
</evidence>
<organism evidence="1 2">
    <name type="scientific">Rubus argutus</name>
    <name type="common">Southern blackberry</name>
    <dbReference type="NCBI Taxonomy" id="59490"/>
    <lineage>
        <taxon>Eukaryota</taxon>
        <taxon>Viridiplantae</taxon>
        <taxon>Streptophyta</taxon>
        <taxon>Embryophyta</taxon>
        <taxon>Tracheophyta</taxon>
        <taxon>Spermatophyta</taxon>
        <taxon>Magnoliopsida</taxon>
        <taxon>eudicotyledons</taxon>
        <taxon>Gunneridae</taxon>
        <taxon>Pentapetalae</taxon>
        <taxon>rosids</taxon>
        <taxon>fabids</taxon>
        <taxon>Rosales</taxon>
        <taxon>Rosaceae</taxon>
        <taxon>Rosoideae</taxon>
        <taxon>Rosoideae incertae sedis</taxon>
        <taxon>Rubus</taxon>
    </lineage>
</organism>
<dbReference type="AlphaFoldDB" id="A0AAW1XH16"/>
<proteinExistence type="predicted"/>
<reference evidence="1 2" key="1">
    <citation type="journal article" date="2023" name="G3 (Bethesda)">
        <title>A chromosome-length genome assembly and annotation of blackberry (Rubus argutus, cv. 'Hillquist').</title>
        <authorList>
            <person name="Bruna T."/>
            <person name="Aryal R."/>
            <person name="Dudchenko O."/>
            <person name="Sargent D.J."/>
            <person name="Mead D."/>
            <person name="Buti M."/>
            <person name="Cavallini A."/>
            <person name="Hytonen T."/>
            <person name="Andres J."/>
            <person name="Pham M."/>
            <person name="Weisz D."/>
            <person name="Mascagni F."/>
            <person name="Usai G."/>
            <person name="Natali L."/>
            <person name="Bassil N."/>
            <person name="Fernandez G.E."/>
            <person name="Lomsadze A."/>
            <person name="Armour M."/>
            <person name="Olukolu B."/>
            <person name="Poorten T."/>
            <person name="Britton C."/>
            <person name="Davik J."/>
            <person name="Ashrafi H."/>
            <person name="Aiden E.L."/>
            <person name="Borodovsky M."/>
            <person name="Worthington M."/>
        </authorList>
    </citation>
    <scope>NUCLEOTIDE SEQUENCE [LARGE SCALE GENOMIC DNA]</scope>
    <source>
        <strain evidence="1">PI 553951</strain>
    </source>
</reference>
<dbReference type="EMBL" id="JBEDUW010000004">
    <property type="protein sequence ID" value="KAK9935556.1"/>
    <property type="molecule type" value="Genomic_DNA"/>
</dbReference>